<dbReference type="GO" id="GO:0030288">
    <property type="term" value="C:outer membrane-bounded periplasmic space"/>
    <property type="evidence" value="ECO:0007669"/>
    <property type="project" value="TreeGrafter"/>
</dbReference>
<dbReference type="GO" id="GO:0030975">
    <property type="term" value="F:thiamine binding"/>
    <property type="evidence" value="ECO:0007669"/>
    <property type="project" value="TreeGrafter"/>
</dbReference>
<dbReference type="PROSITE" id="PS51257">
    <property type="entry name" value="PROKAR_LIPOPROTEIN"/>
    <property type="match status" value="1"/>
</dbReference>
<gene>
    <name evidence="2" type="ORF">UFOPK2806_02028</name>
</gene>
<name>A0A6J6UZU9_9ZZZZ</name>
<protein>
    <submittedName>
        <fullName evidence="2">Unannotated protein</fullName>
    </submittedName>
</protein>
<evidence type="ECO:0000256" key="1">
    <source>
        <dbReference type="ARBA" id="ARBA00022729"/>
    </source>
</evidence>
<dbReference type="PANTHER" id="PTHR30006:SF2">
    <property type="entry name" value="ABC TRANSPORTER SUBSTRATE-BINDING PROTEIN"/>
    <property type="match status" value="1"/>
</dbReference>
<dbReference type="Pfam" id="PF13343">
    <property type="entry name" value="SBP_bac_6"/>
    <property type="match status" value="1"/>
</dbReference>
<proteinExistence type="predicted"/>
<reference evidence="2" key="1">
    <citation type="submission" date="2020-05" db="EMBL/GenBank/DDBJ databases">
        <authorList>
            <person name="Chiriac C."/>
            <person name="Salcher M."/>
            <person name="Ghai R."/>
            <person name="Kavagutti S V."/>
        </authorList>
    </citation>
    <scope>NUCLEOTIDE SEQUENCE</scope>
</reference>
<dbReference type="SUPFAM" id="SSF53850">
    <property type="entry name" value="Periplasmic binding protein-like II"/>
    <property type="match status" value="1"/>
</dbReference>
<dbReference type="PANTHER" id="PTHR30006">
    <property type="entry name" value="THIAMINE-BINDING PERIPLASMIC PROTEIN-RELATED"/>
    <property type="match status" value="1"/>
</dbReference>
<evidence type="ECO:0000313" key="2">
    <source>
        <dbReference type="EMBL" id="CAB4765382.1"/>
    </source>
</evidence>
<dbReference type="GO" id="GO:0030976">
    <property type="term" value="F:thiamine pyrophosphate binding"/>
    <property type="evidence" value="ECO:0007669"/>
    <property type="project" value="TreeGrafter"/>
</dbReference>
<dbReference type="PIRSF" id="PIRSF002825">
    <property type="entry name" value="CfbpA"/>
    <property type="match status" value="1"/>
</dbReference>
<dbReference type="AlphaFoldDB" id="A0A6J6UZU9"/>
<dbReference type="InterPro" id="IPR026045">
    <property type="entry name" value="Ferric-bd"/>
</dbReference>
<dbReference type="GO" id="GO:0015888">
    <property type="term" value="P:thiamine transport"/>
    <property type="evidence" value="ECO:0007669"/>
    <property type="project" value="TreeGrafter"/>
</dbReference>
<dbReference type="Gene3D" id="3.40.190.10">
    <property type="entry name" value="Periplasmic binding protein-like II"/>
    <property type="match status" value="2"/>
</dbReference>
<organism evidence="2">
    <name type="scientific">freshwater metagenome</name>
    <dbReference type="NCBI Taxonomy" id="449393"/>
    <lineage>
        <taxon>unclassified sequences</taxon>
        <taxon>metagenomes</taxon>
        <taxon>ecological metagenomes</taxon>
    </lineage>
</organism>
<keyword evidence="1" id="KW-0732">Signal</keyword>
<dbReference type="EMBL" id="CAEZYY010000036">
    <property type="protein sequence ID" value="CAB4765382.1"/>
    <property type="molecule type" value="Genomic_DNA"/>
</dbReference>
<accession>A0A6J6UZU9</accession>
<sequence length="362" mass="38186">MPEESTRPAVFGRRSFVALVGLGLAACSRDGSSGGTLVPDSSAPSSTAAPVTGNLSVYSALNESTNAKFFAAFAAAYPGVTVNLLSGSAGALQTQLRAEAATPLADVFIGGSSEFHDPLGAEGVLEPYRSAAAESIDSRFKDATGHWTGWYTGVFGIMTNRNRLAQEFDNRALPTWDDLLDPVWKQKIVLPDPLKTGGGSLFVMTQVFRFGRDEAKALEYLVALHANIAAYTASSSAALKMVVEGTAVACPNWAHDILTERAKPSAVDLAVPAQTGFEIGAVSIVKGTQNAPASRALVDWSLSREAGELNVQVSNRSSVRSDVLPAPGAPQLSSVDLVDYDRVWATANRERVLASWRAAVGR</sequence>